<evidence type="ECO:0000256" key="1">
    <source>
        <dbReference type="ARBA" id="ARBA00004651"/>
    </source>
</evidence>
<reference evidence="21" key="1">
    <citation type="submission" date="2017-09" db="EMBL/GenBank/DDBJ databases">
        <title>Depth-based differentiation of microbial function through sediment-hosted aquifers and enrichment of novel symbionts in the deep terrestrial subsurface.</title>
        <authorList>
            <person name="Probst A.J."/>
            <person name="Ladd B."/>
            <person name="Jarett J.K."/>
            <person name="Geller-Mcgrath D.E."/>
            <person name="Sieber C.M.K."/>
            <person name="Emerson J.B."/>
            <person name="Anantharaman K."/>
            <person name="Thomas B.C."/>
            <person name="Malmstrom R."/>
            <person name="Stieglmeier M."/>
            <person name="Klingl A."/>
            <person name="Woyke T."/>
            <person name="Ryan C.M."/>
            <person name="Banfield J.F."/>
        </authorList>
    </citation>
    <scope>NUCLEOTIDE SEQUENCE [LARGE SCALE GENOMIC DNA]</scope>
</reference>
<feature type="non-terminal residue" evidence="20">
    <location>
        <position position="1"/>
    </location>
</feature>
<comment type="subcellular location">
    <subcellularLocation>
        <location evidence="1">Cell membrane</location>
        <topology evidence="1">Multi-pass membrane protein</topology>
    </subcellularLocation>
</comment>
<evidence type="ECO:0000256" key="2">
    <source>
        <dbReference type="ARBA" id="ARBA00006024"/>
    </source>
</evidence>
<keyword evidence="4" id="KW-0813">Transport</keyword>
<proteinExistence type="inferred from homology"/>
<dbReference type="InterPro" id="IPR023214">
    <property type="entry name" value="HAD_sf"/>
</dbReference>
<dbReference type="SFLD" id="SFLDS00003">
    <property type="entry name" value="Haloacid_Dehalogenase"/>
    <property type="match status" value="1"/>
</dbReference>
<evidence type="ECO:0000256" key="12">
    <source>
        <dbReference type="ARBA" id="ARBA00022989"/>
    </source>
</evidence>
<dbReference type="SUPFAM" id="SSF81665">
    <property type="entry name" value="Calcium ATPase, transmembrane domain M"/>
    <property type="match status" value="1"/>
</dbReference>
<dbReference type="PRINTS" id="PR00943">
    <property type="entry name" value="CUATPASE"/>
</dbReference>
<dbReference type="InterPro" id="IPR008250">
    <property type="entry name" value="ATPase_P-typ_transduc_dom_A_sf"/>
</dbReference>
<evidence type="ECO:0000256" key="17">
    <source>
        <dbReference type="ARBA" id="ARBA00049289"/>
    </source>
</evidence>
<name>A0A2M7Z4Z3_9BACT</name>
<evidence type="ECO:0000313" key="21">
    <source>
        <dbReference type="Proteomes" id="UP000231034"/>
    </source>
</evidence>
<evidence type="ECO:0000256" key="10">
    <source>
        <dbReference type="ARBA" id="ARBA00022840"/>
    </source>
</evidence>
<evidence type="ECO:0000256" key="18">
    <source>
        <dbReference type="RuleBase" id="RU362081"/>
    </source>
</evidence>
<keyword evidence="15 18" id="KW-0472">Membrane</keyword>
<keyword evidence="7 18" id="KW-0479">Metal-binding</keyword>
<keyword evidence="8 18" id="KW-0547">Nucleotide-binding</keyword>
<dbReference type="PROSITE" id="PS00154">
    <property type="entry name" value="ATPASE_E1_E2"/>
    <property type="match status" value="1"/>
</dbReference>
<organism evidence="20 21">
    <name type="scientific">Candidatus Nealsonbacteria bacterium CG_4_9_14_3_um_filter_37_13</name>
    <dbReference type="NCBI Taxonomy" id="1974695"/>
    <lineage>
        <taxon>Bacteria</taxon>
        <taxon>Candidatus Nealsoniibacteriota</taxon>
    </lineage>
</organism>
<dbReference type="NCBIfam" id="TIGR01494">
    <property type="entry name" value="ATPase_P-type"/>
    <property type="match status" value="1"/>
</dbReference>
<feature type="transmembrane region" description="Helical" evidence="18">
    <location>
        <begin position="486"/>
        <end position="504"/>
    </location>
</feature>
<dbReference type="InterPro" id="IPR023298">
    <property type="entry name" value="ATPase_P-typ_TM_dom_sf"/>
</dbReference>
<dbReference type="EC" id="7.2.2.8" evidence="3"/>
<dbReference type="Pfam" id="PF00702">
    <property type="entry name" value="Hydrolase"/>
    <property type="match status" value="1"/>
</dbReference>
<evidence type="ECO:0000256" key="9">
    <source>
        <dbReference type="ARBA" id="ARBA00022796"/>
    </source>
</evidence>
<gene>
    <name evidence="20" type="ORF">CO145_01785</name>
</gene>
<dbReference type="InterPro" id="IPR059000">
    <property type="entry name" value="ATPase_P-type_domA"/>
</dbReference>
<dbReference type="InterPro" id="IPR044492">
    <property type="entry name" value="P_typ_ATPase_HD_dom"/>
</dbReference>
<evidence type="ECO:0000256" key="4">
    <source>
        <dbReference type="ARBA" id="ARBA00022448"/>
    </source>
</evidence>
<comment type="caution">
    <text evidence="20">The sequence shown here is derived from an EMBL/GenBank/DDBJ whole genome shotgun (WGS) entry which is preliminary data.</text>
</comment>
<dbReference type="PRINTS" id="PR00119">
    <property type="entry name" value="CATATPASE"/>
</dbReference>
<dbReference type="EMBL" id="PFVR01000061">
    <property type="protein sequence ID" value="PJA84214.1"/>
    <property type="molecule type" value="Genomic_DNA"/>
</dbReference>
<keyword evidence="6 18" id="KW-0812">Transmembrane</keyword>
<evidence type="ECO:0000256" key="15">
    <source>
        <dbReference type="ARBA" id="ARBA00023136"/>
    </source>
</evidence>
<evidence type="ECO:0000256" key="6">
    <source>
        <dbReference type="ARBA" id="ARBA00022692"/>
    </source>
</evidence>
<dbReference type="SFLD" id="SFLDG00002">
    <property type="entry name" value="C1.7:_P-type_atpase_like"/>
    <property type="match status" value="1"/>
</dbReference>
<comment type="catalytic activity">
    <reaction evidence="17">
        <text>Cu(+)(in) + ATP + H2O = Cu(+)(out) + ADP + phosphate + H(+)</text>
        <dbReference type="Rhea" id="RHEA:25792"/>
        <dbReference type="ChEBI" id="CHEBI:15377"/>
        <dbReference type="ChEBI" id="CHEBI:15378"/>
        <dbReference type="ChEBI" id="CHEBI:30616"/>
        <dbReference type="ChEBI" id="CHEBI:43474"/>
        <dbReference type="ChEBI" id="CHEBI:49552"/>
        <dbReference type="ChEBI" id="CHEBI:456216"/>
        <dbReference type="EC" id="7.2.2.8"/>
    </reaction>
</comment>
<dbReference type="GO" id="GO:0043682">
    <property type="term" value="F:P-type divalent copper transporter activity"/>
    <property type="evidence" value="ECO:0007669"/>
    <property type="project" value="TreeGrafter"/>
</dbReference>
<dbReference type="NCBIfam" id="TIGR01511">
    <property type="entry name" value="ATPase-IB1_Cu"/>
    <property type="match status" value="1"/>
</dbReference>
<dbReference type="GO" id="GO:0005886">
    <property type="term" value="C:plasma membrane"/>
    <property type="evidence" value="ECO:0007669"/>
    <property type="project" value="UniProtKB-SubCell"/>
</dbReference>
<evidence type="ECO:0000256" key="11">
    <source>
        <dbReference type="ARBA" id="ARBA00022967"/>
    </source>
</evidence>
<evidence type="ECO:0000256" key="16">
    <source>
        <dbReference type="ARBA" id="ARBA00033239"/>
    </source>
</evidence>
<dbReference type="GO" id="GO:0016887">
    <property type="term" value="F:ATP hydrolysis activity"/>
    <property type="evidence" value="ECO:0007669"/>
    <property type="project" value="InterPro"/>
</dbReference>
<evidence type="ECO:0000256" key="3">
    <source>
        <dbReference type="ARBA" id="ARBA00012517"/>
    </source>
</evidence>
<dbReference type="PANTHER" id="PTHR43520:SF8">
    <property type="entry name" value="P-TYPE CU(+) TRANSPORTER"/>
    <property type="match status" value="1"/>
</dbReference>
<dbReference type="Gene3D" id="2.70.150.10">
    <property type="entry name" value="Calcium-transporting ATPase, cytoplasmic transduction domain A"/>
    <property type="match status" value="1"/>
</dbReference>
<dbReference type="FunFam" id="2.70.150.10:FF:000020">
    <property type="entry name" value="Copper-exporting P-type ATPase A"/>
    <property type="match status" value="1"/>
</dbReference>
<evidence type="ECO:0000256" key="7">
    <source>
        <dbReference type="ARBA" id="ARBA00022723"/>
    </source>
</evidence>
<dbReference type="Gene3D" id="3.40.50.1000">
    <property type="entry name" value="HAD superfamily/HAD-like"/>
    <property type="match status" value="1"/>
</dbReference>
<dbReference type="InterPro" id="IPR027256">
    <property type="entry name" value="P-typ_ATPase_IB"/>
</dbReference>
<feature type="transmembrane region" description="Helical" evidence="18">
    <location>
        <begin position="187"/>
        <end position="209"/>
    </location>
</feature>
<evidence type="ECO:0000256" key="13">
    <source>
        <dbReference type="ARBA" id="ARBA00023008"/>
    </source>
</evidence>
<keyword evidence="5 18" id="KW-1003">Cell membrane</keyword>
<evidence type="ECO:0000259" key="19">
    <source>
        <dbReference type="Pfam" id="PF00122"/>
    </source>
</evidence>
<dbReference type="Pfam" id="PF00122">
    <property type="entry name" value="E1-E2_ATPase"/>
    <property type="match status" value="1"/>
</dbReference>
<evidence type="ECO:0000313" key="20">
    <source>
        <dbReference type="EMBL" id="PJA84214.1"/>
    </source>
</evidence>
<dbReference type="GO" id="GO:0140581">
    <property type="term" value="F:P-type monovalent copper transporter activity"/>
    <property type="evidence" value="ECO:0007669"/>
    <property type="project" value="UniProtKB-EC"/>
</dbReference>
<dbReference type="CDD" id="cd02094">
    <property type="entry name" value="P-type_ATPase_Cu-like"/>
    <property type="match status" value="1"/>
</dbReference>
<dbReference type="SFLD" id="SFLDF00027">
    <property type="entry name" value="p-type_atpase"/>
    <property type="match status" value="1"/>
</dbReference>
<keyword evidence="11" id="KW-1278">Translocase</keyword>
<dbReference type="GO" id="GO:0005507">
    <property type="term" value="F:copper ion binding"/>
    <property type="evidence" value="ECO:0007669"/>
    <property type="project" value="TreeGrafter"/>
</dbReference>
<dbReference type="GO" id="GO:0005524">
    <property type="term" value="F:ATP binding"/>
    <property type="evidence" value="ECO:0007669"/>
    <property type="project" value="UniProtKB-UniRule"/>
</dbReference>
<keyword evidence="14" id="KW-0406">Ion transport</keyword>
<protein>
    <recommendedName>
        <fullName evidence="3">P-type Cu(+) transporter</fullName>
        <ecNumber evidence="3">7.2.2.8</ecNumber>
    </recommendedName>
    <alternativeName>
        <fullName evidence="16">Cu(+)-exporting ATPase</fullName>
    </alternativeName>
</protein>
<feature type="transmembrane region" description="Helical" evidence="18">
    <location>
        <begin position="516"/>
        <end position="535"/>
    </location>
</feature>
<dbReference type="NCBIfam" id="TIGR01512">
    <property type="entry name" value="ATPase-IB2_Cd"/>
    <property type="match status" value="1"/>
</dbReference>
<dbReference type="InterPro" id="IPR023299">
    <property type="entry name" value="ATPase_P-typ_cyto_dom_N"/>
</dbReference>
<dbReference type="GO" id="GO:0055070">
    <property type="term" value="P:copper ion homeostasis"/>
    <property type="evidence" value="ECO:0007669"/>
    <property type="project" value="TreeGrafter"/>
</dbReference>
<dbReference type="SUPFAM" id="SSF81653">
    <property type="entry name" value="Calcium ATPase, transduction domain A"/>
    <property type="match status" value="1"/>
</dbReference>
<dbReference type="NCBIfam" id="TIGR01525">
    <property type="entry name" value="ATPase-IB_hvy"/>
    <property type="match status" value="1"/>
</dbReference>
<evidence type="ECO:0000256" key="5">
    <source>
        <dbReference type="ARBA" id="ARBA00022475"/>
    </source>
</evidence>
<evidence type="ECO:0000256" key="8">
    <source>
        <dbReference type="ARBA" id="ARBA00022741"/>
    </source>
</evidence>
<comment type="similarity">
    <text evidence="2 18">Belongs to the cation transport ATPase (P-type) (TC 3.A.3) family. Type IB subfamily.</text>
</comment>
<dbReference type="Proteomes" id="UP000231034">
    <property type="component" value="Unassembled WGS sequence"/>
</dbReference>
<dbReference type="InterPro" id="IPR001757">
    <property type="entry name" value="P_typ_ATPase"/>
</dbReference>
<accession>A0A2M7Z4Z3</accession>
<dbReference type="FunFam" id="3.40.50.1000:FF:000144">
    <property type="entry name" value="copper-transporting ATPase 1 isoform X2"/>
    <property type="match status" value="1"/>
</dbReference>
<dbReference type="Gene3D" id="3.40.1110.10">
    <property type="entry name" value="Calcium-transporting ATPase, cytoplasmic domain N"/>
    <property type="match status" value="1"/>
</dbReference>
<dbReference type="PANTHER" id="PTHR43520">
    <property type="entry name" value="ATP7, ISOFORM B"/>
    <property type="match status" value="1"/>
</dbReference>
<keyword evidence="9" id="KW-0187">Copper transport</keyword>
<sequence length="539" mass="58307">FFIMGPVFYEASTTVLTTITLGMLLEKISRGKVGEAIKKLMQLEARTAKIIRNGKEIEISPAEIQKGDIVLVRPGEKVPVDGVIVEGRSTINESMLTGESIPVEKKTGDEVFGATINKEGVFRFRATKVGEETTLAQIIKLVEEAQTQKAPIQRIADKVVAWFVPIVVGIALVSFTIWYFWQGSTFLFALTALVAVLVIACPCALGIATPTAIMAGTGKGAEKGILIKGGQYLEKVRELNALVFDKTGTLTKGEPEVTDVKGDVLQLAASLAKNTTHPLDLAIVNEAKKRKITLLNVQDFEAIPGKGIRGKIEGKEILLGNRRLIESNLGKEWEEEGKTVMLVSVNGEVKGAIAVADTLKDYSKEAIETLKKMGLEIWMITGDNQKTAQAIGRELGIEKILAEVLPQDKEKEIRKLQAEGKVVGAVGDGINDAPMLAASDIGIAMGAGTDVAKETGGIILVKDDIRDVVKAIELSRKTFSKIKQNLFLAFIYNVLAIPIAAGLFYYQLGFLLRPEIAALAMILSDISVVGNSLLLRRLK</sequence>
<dbReference type="SUPFAM" id="SSF56784">
    <property type="entry name" value="HAD-like"/>
    <property type="match status" value="1"/>
</dbReference>
<keyword evidence="12 18" id="KW-1133">Transmembrane helix</keyword>
<feature type="domain" description="P-type ATPase A" evidence="19">
    <location>
        <begin position="43"/>
        <end position="143"/>
    </location>
</feature>
<keyword evidence="10 18" id="KW-0067">ATP-binding</keyword>
<keyword evidence="13" id="KW-0186">Copper</keyword>
<feature type="transmembrane region" description="Helical" evidence="18">
    <location>
        <begin position="159"/>
        <end position="181"/>
    </location>
</feature>
<evidence type="ECO:0000256" key="14">
    <source>
        <dbReference type="ARBA" id="ARBA00023065"/>
    </source>
</evidence>
<dbReference type="InterPro" id="IPR018303">
    <property type="entry name" value="ATPase_P-typ_P_site"/>
</dbReference>
<dbReference type="AlphaFoldDB" id="A0A2M7Z4Z3"/>
<dbReference type="InterPro" id="IPR036412">
    <property type="entry name" value="HAD-like_sf"/>
</dbReference>